<dbReference type="GO" id="GO:0008146">
    <property type="term" value="F:sulfotransferase activity"/>
    <property type="evidence" value="ECO:0007669"/>
    <property type="project" value="InterPro"/>
</dbReference>
<dbReference type="EMBL" id="JRES01000507">
    <property type="protein sequence ID" value="KNC30523.1"/>
    <property type="molecule type" value="Genomic_DNA"/>
</dbReference>
<name>A0A0L0CDP2_LUCCU</name>
<organism evidence="4 5">
    <name type="scientific">Lucilia cuprina</name>
    <name type="common">Green bottle fly</name>
    <name type="synonym">Australian sheep blowfly</name>
    <dbReference type="NCBI Taxonomy" id="7375"/>
    <lineage>
        <taxon>Eukaryota</taxon>
        <taxon>Metazoa</taxon>
        <taxon>Ecdysozoa</taxon>
        <taxon>Arthropoda</taxon>
        <taxon>Hexapoda</taxon>
        <taxon>Insecta</taxon>
        <taxon>Pterygota</taxon>
        <taxon>Neoptera</taxon>
        <taxon>Endopterygota</taxon>
        <taxon>Diptera</taxon>
        <taxon>Brachycera</taxon>
        <taxon>Muscomorpha</taxon>
        <taxon>Oestroidea</taxon>
        <taxon>Calliphoridae</taxon>
        <taxon>Luciliinae</taxon>
        <taxon>Lucilia</taxon>
    </lineage>
</organism>
<comment type="similarity">
    <text evidence="1">Belongs to the sulfotransferase 1 family.</text>
</comment>
<keyword evidence="5" id="KW-1185">Reference proteome</keyword>
<dbReference type="SUPFAM" id="SSF52540">
    <property type="entry name" value="P-loop containing nucleoside triphosphate hydrolases"/>
    <property type="match status" value="1"/>
</dbReference>
<evidence type="ECO:0000313" key="4">
    <source>
        <dbReference type="EMBL" id="KNC30523.1"/>
    </source>
</evidence>
<reference evidence="4 5" key="1">
    <citation type="journal article" date="2015" name="Nat. Commun.">
        <title>Lucilia cuprina genome unlocks parasitic fly biology to underpin future interventions.</title>
        <authorList>
            <person name="Anstead C.A."/>
            <person name="Korhonen P.K."/>
            <person name="Young N.D."/>
            <person name="Hall R.S."/>
            <person name="Jex A.R."/>
            <person name="Murali S.C."/>
            <person name="Hughes D.S."/>
            <person name="Lee S.F."/>
            <person name="Perry T."/>
            <person name="Stroehlein A.J."/>
            <person name="Ansell B.R."/>
            <person name="Breugelmans B."/>
            <person name="Hofmann A."/>
            <person name="Qu J."/>
            <person name="Dugan S."/>
            <person name="Lee S.L."/>
            <person name="Chao H."/>
            <person name="Dinh H."/>
            <person name="Han Y."/>
            <person name="Doddapaneni H.V."/>
            <person name="Worley K.C."/>
            <person name="Muzny D.M."/>
            <person name="Ioannidis P."/>
            <person name="Waterhouse R.M."/>
            <person name="Zdobnov E.M."/>
            <person name="James P.J."/>
            <person name="Bagnall N.H."/>
            <person name="Kotze A.C."/>
            <person name="Gibbs R.A."/>
            <person name="Richards S."/>
            <person name="Batterham P."/>
            <person name="Gasser R.B."/>
        </authorList>
    </citation>
    <scope>NUCLEOTIDE SEQUENCE [LARGE SCALE GENOMIC DNA]</scope>
    <source>
        <strain evidence="4 5">LS</strain>
        <tissue evidence="4">Full body</tissue>
    </source>
</reference>
<proteinExistence type="inferred from homology"/>
<dbReference type="OrthoDB" id="205623at2759"/>
<keyword evidence="2" id="KW-0808">Transferase</keyword>
<dbReference type="OMA" id="ANDWIQQ"/>
<dbReference type="InterPro" id="IPR027417">
    <property type="entry name" value="P-loop_NTPase"/>
</dbReference>
<evidence type="ECO:0000259" key="3">
    <source>
        <dbReference type="Pfam" id="PF00685"/>
    </source>
</evidence>
<sequence length="367" mass="43100">MNFTYTVNIVFICLVHSTVANRMAALKTKLKFPYEISLVDEKTNKELLKYFHGEKDGFVQVGPEKYFFPLKYKQEAESYYNFQARPNDIWVVTFPRSGTTWTQELVWLLANNLDFAKAKSLPLTQRFPFFEFHLFMHPAIKEELLKENAHSKENQEFIETISVPGYKLFSDMPNTQRRFIKSHFPFSLLPPSIEQQKSKIIYVARRPKDVAVSFYHLNRLFRTQGYVGDFERYWGYFEKSLNPWMPYYSHLKEAQQHKNDSNVLYLQYEDMVENLEDSIKRIANFLECPLDESKMPLLLDHLNISNFRNNPAVNSQELSAVGVLNKSQDGFVRKGVVGGSDNEFRKVPGLLEKAEKWIAENERKLLQ</sequence>
<dbReference type="Proteomes" id="UP000037069">
    <property type="component" value="Unassembled WGS sequence"/>
</dbReference>
<comment type="caution">
    <text evidence="4">The sequence shown here is derived from an EMBL/GenBank/DDBJ whole genome shotgun (WGS) entry which is preliminary data.</text>
</comment>
<dbReference type="PANTHER" id="PTHR11783">
    <property type="entry name" value="SULFOTRANSFERASE SULT"/>
    <property type="match status" value="1"/>
</dbReference>
<dbReference type="InterPro" id="IPR000863">
    <property type="entry name" value="Sulfotransferase_dom"/>
</dbReference>
<dbReference type="AlphaFoldDB" id="A0A0L0CDP2"/>
<gene>
    <name evidence="4" type="ORF">FF38_02797</name>
</gene>
<protein>
    <recommendedName>
        <fullName evidence="3">Sulfotransferase domain-containing protein</fullName>
    </recommendedName>
</protein>
<feature type="domain" description="Sulfotransferase" evidence="3">
    <location>
        <begin position="86"/>
        <end position="361"/>
    </location>
</feature>
<evidence type="ECO:0000313" key="5">
    <source>
        <dbReference type="Proteomes" id="UP000037069"/>
    </source>
</evidence>
<dbReference type="Pfam" id="PF00685">
    <property type="entry name" value="Sulfotransfer_1"/>
    <property type="match status" value="1"/>
</dbReference>
<evidence type="ECO:0000256" key="1">
    <source>
        <dbReference type="ARBA" id="ARBA00005771"/>
    </source>
</evidence>
<accession>A0A0L0CDP2</accession>
<dbReference type="Gene3D" id="3.40.50.300">
    <property type="entry name" value="P-loop containing nucleotide triphosphate hydrolases"/>
    <property type="match status" value="1"/>
</dbReference>
<evidence type="ECO:0000256" key="2">
    <source>
        <dbReference type="ARBA" id="ARBA00022679"/>
    </source>
</evidence>